<dbReference type="SUPFAM" id="SSF53474">
    <property type="entry name" value="alpha/beta-Hydrolases"/>
    <property type="match status" value="1"/>
</dbReference>
<gene>
    <name evidence="1" type="ORF">H9758_09920</name>
</gene>
<organism evidence="1 2">
    <name type="scientific">Candidatus Mediterraneibacter faecipullorum</name>
    <dbReference type="NCBI Taxonomy" id="2838670"/>
    <lineage>
        <taxon>Bacteria</taxon>
        <taxon>Bacillati</taxon>
        <taxon>Bacillota</taxon>
        <taxon>Clostridia</taxon>
        <taxon>Lachnospirales</taxon>
        <taxon>Lachnospiraceae</taxon>
        <taxon>Mediterraneibacter</taxon>
    </lineage>
</organism>
<sequence>MNKLAVIFPGVGYHTDKPLLYYSKKLAFQNGYEIVEVPYGKFPKGVKGSREKMEKAFFSAVEQAEEILKDVDFSLYDDILFISKSVGTAVSAAYGGKHYLKTRNIYYTPVEASFQFMTQPGIVFTGTKDSWVDHEAIKEGCKKGGFPLHVIEDANHSLETGDVKKDLENLEEIMAVTADYISGDTEE</sequence>
<accession>A0A9D2ST97</accession>
<dbReference type="EMBL" id="DWWO01000120">
    <property type="protein sequence ID" value="HJC34888.1"/>
    <property type="molecule type" value="Genomic_DNA"/>
</dbReference>
<reference evidence="1" key="2">
    <citation type="submission" date="2021-04" db="EMBL/GenBank/DDBJ databases">
        <authorList>
            <person name="Gilroy R."/>
        </authorList>
    </citation>
    <scope>NUCLEOTIDE SEQUENCE</scope>
    <source>
        <strain evidence="1">ChiW19-954</strain>
    </source>
</reference>
<proteinExistence type="predicted"/>
<evidence type="ECO:0000313" key="1">
    <source>
        <dbReference type="EMBL" id="HJC34888.1"/>
    </source>
</evidence>
<reference evidence="1" key="1">
    <citation type="journal article" date="2021" name="PeerJ">
        <title>Extensive microbial diversity within the chicken gut microbiome revealed by metagenomics and culture.</title>
        <authorList>
            <person name="Gilroy R."/>
            <person name="Ravi A."/>
            <person name="Getino M."/>
            <person name="Pursley I."/>
            <person name="Horton D.L."/>
            <person name="Alikhan N.F."/>
            <person name="Baker D."/>
            <person name="Gharbi K."/>
            <person name="Hall N."/>
            <person name="Watson M."/>
            <person name="Adriaenssens E.M."/>
            <person name="Foster-Nyarko E."/>
            <person name="Jarju S."/>
            <person name="Secka A."/>
            <person name="Antonio M."/>
            <person name="Oren A."/>
            <person name="Chaudhuri R.R."/>
            <person name="La Ragione R."/>
            <person name="Hildebrand F."/>
            <person name="Pallen M.J."/>
        </authorList>
    </citation>
    <scope>NUCLEOTIDE SEQUENCE</scope>
    <source>
        <strain evidence="1">ChiW19-954</strain>
    </source>
</reference>
<comment type="caution">
    <text evidence="1">The sequence shown here is derived from an EMBL/GenBank/DDBJ whole genome shotgun (WGS) entry which is preliminary data.</text>
</comment>
<evidence type="ECO:0000313" key="2">
    <source>
        <dbReference type="Proteomes" id="UP000823890"/>
    </source>
</evidence>
<dbReference type="Gene3D" id="3.40.50.1820">
    <property type="entry name" value="alpha/beta hydrolase"/>
    <property type="match status" value="1"/>
</dbReference>
<dbReference type="Proteomes" id="UP000823890">
    <property type="component" value="Unassembled WGS sequence"/>
</dbReference>
<dbReference type="InterPro" id="IPR029058">
    <property type="entry name" value="AB_hydrolase_fold"/>
</dbReference>
<keyword evidence="1" id="KW-0378">Hydrolase</keyword>
<name>A0A9D2ST97_9FIRM</name>
<dbReference type="GO" id="GO:0016787">
    <property type="term" value="F:hydrolase activity"/>
    <property type="evidence" value="ECO:0007669"/>
    <property type="project" value="UniProtKB-KW"/>
</dbReference>
<protein>
    <submittedName>
        <fullName evidence="1">Alpha/beta hydrolase</fullName>
    </submittedName>
</protein>
<dbReference type="AlphaFoldDB" id="A0A9D2ST97"/>